<organism evidence="4 5">
    <name type="scientific">Lolium multiflorum</name>
    <name type="common">Italian ryegrass</name>
    <name type="synonym">Lolium perenne subsp. multiflorum</name>
    <dbReference type="NCBI Taxonomy" id="4521"/>
    <lineage>
        <taxon>Eukaryota</taxon>
        <taxon>Viridiplantae</taxon>
        <taxon>Streptophyta</taxon>
        <taxon>Embryophyta</taxon>
        <taxon>Tracheophyta</taxon>
        <taxon>Spermatophyta</taxon>
        <taxon>Magnoliopsida</taxon>
        <taxon>Liliopsida</taxon>
        <taxon>Poales</taxon>
        <taxon>Poaceae</taxon>
        <taxon>BOP clade</taxon>
        <taxon>Pooideae</taxon>
        <taxon>Poodae</taxon>
        <taxon>Poeae</taxon>
        <taxon>Poeae Chloroplast Group 2 (Poeae type)</taxon>
        <taxon>Loliodinae</taxon>
        <taxon>Loliinae</taxon>
        <taxon>Lolium</taxon>
    </lineage>
</organism>
<dbReference type="GO" id="GO:0031981">
    <property type="term" value="C:nuclear lumen"/>
    <property type="evidence" value="ECO:0007669"/>
    <property type="project" value="UniProtKB-ARBA"/>
</dbReference>
<evidence type="ECO:0000256" key="3">
    <source>
        <dbReference type="ARBA" id="ARBA00023242"/>
    </source>
</evidence>
<reference evidence="4" key="1">
    <citation type="submission" date="2023-07" db="EMBL/GenBank/DDBJ databases">
        <title>A chromosome-level genome assembly of Lolium multiflorum.</title>
        <authorList>
            <person name="Chen Y."/>
            <person name="Copetti D."/>
            <person name="Kolliker R."/>
            <person name="Studer B."/>
        </authorList>
    </citation>
    <scope>NUCLEOTIDE SEQUENCE</scope>
    <source>
        <strain evidence="4">02402/16</strain>
        <tissue evidence="4">Leaf</tissue>
    </source>
</reference>
<name>A0AAD8SU22_LOLMU</name>
<dbReference type="InterPro" id="IPR013970">
    <property type="entry name" value="Rfa2"/>
</dbReference>
<dbReference type="Pfam" id="PF08661">
    <property type="entry name" value="Rep_fac-A_3"/>
    <property type="match status" value="1"/>
</dbReference>
<dbReference type="EMBL" id="JAUUTY010000003">
    <property type="protein sequence ID" value="KAK1663950.1"/>
    <property type="molecule type" value="Genomic_DNA"/>
</dbReference>
<comment type="similarity">
    <text evidence="2">Belongs to the replication factor A protein 3 family.</text>
</comment>
<comment type="caution">
    <text evidence="4">The sequence shown here is derived from an EMBL/GenBank/DDBJ whole genome shotgun (WGS) entry which is preliminary data.</text>
</comment>
<dbReference type="GO" id="GO:0006310">
    <property type="term" value="P:DNA recombination"/>
    <property type="evidence" value="ECO:0007669"/>
    <property type="project" value="InterPro"/>
</dbReference>
<keyword evidence="5" id="KW-1185">Reference proteome</keyword>
<dbReference type="GO" id="GO:0006281">
    <property type="term" value="P:DNA repair"/>
    <property type="evidence" value="ECO:0007669"/>
    <property type="project" value="InterPro"/>
</dbReference>
<gene>
    <name evidence="4" type="ORF">QYE76_052109</name>
</gene>
<proteinExistence type="inferred from homology"/>
<dbReference type="PANTHER" id="PTHR47058">
    <property type="entry name" value="REPLICATION PROTEIN A 14 KDA SUBUNIT A-RELATED"/>
    <property type="match status" value="1"/>
</dbReference>
<dbReference type="GO" id="GO:0006260">
    <property type="term" value="P:DNA replication"/>
    <property type="evidence" value="ECO:0007669"/>
    <property type="project" value="InterPro"/>
</dbReference>
<accession>A0AAD8SU22</accession>
<dbReference type="Gene3D" id="2.40.50.140">
    <property type="entry name" value="Nucleic acid-binding proteins"/>
    <property type="match status" value="1"/>
</dbReference>
<dbReference type="InterPro" id="IPR012340">
    <property type="entry name" value="NA-bd_OB-fold"/>
</dbReference>
<sequence>MDTSVPSPFVNGETLKMFVGRRVRTVVQVQRNESGVLAVQSTDGHQLTIRGAPGAPEAPHYLEVMGIPDSNQSIRAESWTDFGENFDPVPFNGLCKLASDKYKYLFL</sequence>
<dbReference type="AlphaFoldDB" id="A0AAD8SU22"/>
<dbReference type="CDD" id="cd04479">
    <property type="entry name" value="RPA3"/>
    <property type="match status" value="1"/>
</dbReference>
<evidence type="ECO:0000313" key="5">
    <source>
        <dbReference type="Proteomes" id="UP001231189"/>
    </source>
</evidence>
<evidence type="ECO:0000256" key="2">
    <source>
        <dbReference type="ARBA" id="ARBA00009761"/>
    </source>
</evidence>
<protein>
    <submittedName>
        <fullName evidence="4">Uncharacterized protein</fullName>
    </submittedName>
</protein>
<evidence type="ECO:0000256" key="1">
    <source>
        <dbReference type="ARBA" id="ARBA00004123"/>
    </source>
</evidence>
<dbReference type="Proteomes" id="UP001231189">
    <property type="component" value="Unassembled WGS sequence"/>
</dbReference>
<evidence type="ECO:0000313" key="4">
    <source>
        <dbReference type="EMBL" id="KAK1663950.1"/>
    </source>
</evidence>
<comment type="subcellular location">
    <subcellularLocation>
        <location evidence="1">Nucleus</location>
    </subcellularLocation>
</comment>
<keyword evidence="3" id="KW-0539">Nucleus</keyword>
<dbReference type="SUPFAM" id="SSF50249">
    <property type="entry name" value="Nucleic acid-binding proteins"/>
    <property type="match status" value="1"/>
</dbReference>
<dbReference type="GO" id="GO:0003677">
    <property type="term" value="F:DNA binding"/>
    <property type="evidence" value="ECO:0007669"/>
    <property type="project" value="InterPro"/>
</dbReference>
<dbReference type="PANTHER" id="PTHR47058:SF3">
    <property type="entry name" value="REPLICATION PROTEIN A 14 KDA SUBUNIT A-RELATED"/>
    <property type="match status" value="1"/>
</dbReference>